<accession>A0AAV3ZD82</accession>
<feature type="region of interest" description="Disordered" evidence="2">
    <location>
        <begin position="635"/>
        <end position="681"/>
    </location>
</feature>
<dbReference type="SUPFAM" id="SSF50978">
    <property type="entry name" value="WD40 repeat-like"/>
    <property type="match status" value="1"/>
</dbReference>
<evidence type="ECO:0000256" key="1">
    <source>
        <dbReference type="PROSITE-ProRule" id="PRU00221"/>
    </source>
</evidence>
<dbReference type="SUPFAM" id="SSF69322">
    <property type="entry name" value="Tricorn protease domain 2"/>
    <property type="match status" value="1"/>
</dbReference>
<evidence type="ECO:0000313" key="4">
    <source>
        <dbReference type="Proteomes" id="UP000735302"/>
    </source>
</evidence>
<dbReference type="Pfam" id="PF00400">
    <property type="entry name" value="WD40"/>
    <property type="match status" value="1"/>
</dbReference>
<feature type="compositionally biased region" description="Polar residues" evidence="2">
    <location>
        <begin position="1180"/>
        <end position="1190"/>
    </location>
</feature>
<dbReference type="PANTHER" id="PTHR22874:SF1">
    <property type="entry name" value="ACTIVATING MOLECULE IN BECN1-REGULATED AUTOPHAGY PROTEIN 1"/>
    <property type="match status" value="1"/>
</dbReference>
<feature type="compositionally biased region" description="Polar residues" evidence="2">
    <location>
        <begin position="701"/>
        <end position="713"/>
    </location>
</feature>
<name>A0AAV3ZD82_9GAST</name>
<dbReference type="Proteomes" id="UP000735302">
    <property type="component" value="Unassembled WGS sequence"/>
</dbReference>
<feature type="region of interest" description="Disordered" evidence="2">
    <location>
        <begin position="565"/>
        <end position="618"/>
    </location>
</feature>
<feature type="compositionally biased region" description="Polar residues" evidence="2">
    <location>
        <begin position="1163"/>
        <end position="1172"/>
    </location>
</feature>
<feature type="compositionally biased region" description="Low complexity" evidence="2">
    <location>
        <begin position="1754"/>
        <end position="1771"/>
    </location>
</feature>
<dbReference type="InterPro" id="IPR052596">
    <property type="entry name" value="AMBRA1_autophagy"/>
</dbReference>
<feature type="compositionally biased region" description="Polar residues" evidence="2">
    <location>
        <begin position="957"/>
        <end position="983"/>
    </location>
</feature>
<feature type="compositionally biased region" description="Polar residues" evidence="2">
    <location>
        <begin position="923"/>
        <end position="949"/>
    </location>
</feature>
<dbReference type="PROSITE" id="PS50082">
    <property type="entry name" value="WD_REPEATS_2"/>
    <property type="match status" value="1"/>
</dbReference>
<feature type="compositionally biased region" description="Acidic residues" evidence="2">
    <location>
        <begin position="1222"/>
        <end position="1232"/>
    </location>
</feature>
<feature type="compositionally biased region" description="Polar residues" evidence="2">
    <location>
        <begin position="440"/>
        <end position="451"/>
    </location>
</feature>
<feature type="region of interest" description="Disordered" evidence="2">
    <location>
        <begin position="1292"/>
        <end position="1325"/>
    </location>
</feature>
<feature type="region of interest" description="Disordered" evidence="2">
    <location>
        <begin position="400"/>
        <end position="546"/>
    </location>
</feature>
<feature type="region of interest" description="Disordered" evidence="2">
    <location>
        <begin position="1754"/>
        <end position="1815"/>
    </location>
</feature>
<dbReference type="Gene3D" id="2.130.10.10">
    <property type="entry name" value="YVTN repeat-like/Quinoprotein amine dehydrogenase"/>
    <property type="match status" value="1"/>
</dbReference>
<dbReference type="InterPro" id="IPR036322">
    <property type="entry name" value="WD40_repeat_dom_sf"/>
</dbReference>
<feature type="region of interest" description="Disordered" evidence="2">
    <location>
        <begin position="1349"/>
        <end position="1410"/>
    </location>
</feature>
<feature type="compositionally biased region" description="Polar residues" evidence="2">
    <location>
        <begin position="656"/>
        <end position="666"/>
    </location>
</feature>
<dbReference type="GO" id="GO:0000423">
    <property type="term" value="P:mitophagy"/>
    <property type="evidence" value="ECO:0007669"/>
    <property type="project" value="TreeGrafter"/>
</dbReference>
<feature type="compositionally biased region" description="Polar residues" evidence="2">
    <location>
        <begin position="848"/>
        <end position="862"/>
    </location>
</feature>
<sequence>MCDTIRYLELRAQGLTKIPHFHQSHKRVRQLLEDYARKPVINQPCEFSGEPRATFLVDFSPNKRRAASTHGDHTVRVTDILTGKCTHILTGHPRTPWCLAFNPVSDDILASGCLGGEVRIWDLHGGGSEVLHNPNEGQVITSLAFSPAGDAVVFATLNKVYFWAWTRSKPFAVTQTKYEFERVRWLRFDPFGHYLYTGIANNSSGRRVAAGPSSVYLERQNDSASERANTENAGEQALNINRYNEVIRRYVDLRAAQDFASVRHLDFRNAQEQPGSRPSFMYMSTPRSPVNEERLNLAREYARQVRVLTSGRDTAHSGPDVLTHSRGVYSSSQAGASDTLLAPANRLVHHGLRPGTSSTEGSTPHSSSTSTARSTVSTSGFGQERRGRWGRYRPSFFSLSTEAAPHGSSDTINYDQNGGDSEDDNFGESSNIVMHWPSNEARNSTQSSRNIYQRARRPFMDSETTRRPRSPSSSHTFRPFSVRREVSVGDGLETDEFEILPVDQEQDNGGTTSRSRTEDLSTTQVLANRSPESAPDGRTGSQGRDGVSYRWDDFRSLWLACCNRSSEPRGEESASSSTESPRELASNTPANRDAGSTSSRRNDLNVGSQQPLLNSDPFMGHVERNVDFLNMMSSRASVNSTSRSRGRTRFSRDLATLSSMGNTVQEGEQAPRDNTSSERDFSSYSANAEINLRDRNEPISSSVALSSSGNQESLVLAPQRSSMEGGPDNQGMLNSSNSLGQDPEHLGPLLRQLGPVQVLDVFSQDDSVDHGVVVELTAQRENRPSNDLEATSPEHQRVDSEQVKLTTAASSGTENVLENDAVKTTEGSSMVNAEADDKKKGSSVALATRSSHAETSMSQSEPGVSESHNKSPKEVGLKAGVKRKINETCELSSVECDMPKSKRTIKTSTLNLEQNDAVEKTQEASSFATNSSKSQDNAQGSLYQHSSNLGPRDLDESVSTKNQVAVSDQTVTTPEKQESVSLSTGWGVPQVSVPCTSVPLPGVCDVNSTKTSPNNSSQEPNQRLSNSNCDVTASLTQALAAVHCSRPHVPSAGPSGLQDNPFHTLESSNLVAGVLSAAPPTLTSVTSSTAASAPPSASNSRQPQLLQLNSSRPTSAFSICCSSGQPNSTSNLGAYRASSSIFTSSATTGSLSNSRCGMNTIPSSSTACTGDPNQKRSDHQTSATLQNARENTIVPRLFETDGRELASHDLPSAGRIDAEAAEISEQGQEDQEDSHGDAAENSSALPLEERLHNLSRSVGQRVLELQRRISVLEENYRRRMRVLHREYNTRLRLTRQQHASSPSTRRRSAMLGNSRTRSTESDASAASAIYSVRRALLTDSLFRRFRTTGASAERSRTSGPFNTTTRNFSNNDSSSESNRLHRHVRAMGTSQEPELHRHHNSNNNSGPEDRYRLGIPSALLAPAPGSLPSLRNGRYGFEATNRLGFEDDQEREELDVEPVIDEGHENTEYAEHLHPDYRHSILGDSFSPPDDHLHYMMNNNIAETFLSRDEQALANNFVPQTHRIQRWSVLTDMVPDISDSSSNVVVRYCKLHNDASCCLSSDGKLLAAFVPARRGFPDKLVLGIFSLESGNFAQCLYTKSFGPNAISVSISPENSYVLVGTAARRLFFLSGNQMVGQIYKMVEQKAGENSMKLTTDLFYYPENRGGHCSVNSARWLPDVGMGLVFGTNRGDLVFSRPGSKIISKREPSPPTVMRRFVRLSDGARDSLPQAILPQFFPRRNRFANFFSSVSNNNNNANSSSAHSNAATTSRSGWRSNATQTITMSDHRSAATQTRDEEAAAAAAAAEVEESDQGSQ</sequence>
<comment type="caution">
    <text evidence="3">The sequence shown here is derived from an EMBL/GenBank/DDBJ whole genome shotgun (WGS) entry which is preliminary data.</text>
</comment>
<feature type="compositionally biased region" description="Polar residues" evidence="2">
    <location>
        <begin position="573"/>
        <end position="613"/>
    </location>
</feature>
<feature type="compositionally biased region" description="Low complexity" evidence="2">
    <location>
        <begin position="1367"/>
        <end position="1377"/>
    </location>
</feature>
<organism evidence="3 4">
    <name type="scientific">Plakobranchus ocellatus</name>
    <dbReference type="NCBI Taxonomy" id="259542"/>
    <lineage>
        <taxon>Eukaryota</taxon>
        <taxon>Metazoa</taxon>
        <taxon>Spiralia</taxon>
        <taxon>Lophotrochozoa</taxon>
        <taxon>Mollusca</taxon>
        <taxon>Gastropoda</taxon>
        <taxon>Heterobranchia</taxon>
        <taxon>Euthyneura</taxon>
        <taxon>Panpulmonata</taxon>
        <taxon>Sacoglossa</taxon>
        <taxon>Placobranchoidea</taxon>
        <taxon>Plakobranchidae</taxon>
        <taxon>Plakobranchus</taxon>
    </lineage>
</organism>
<feature type="compositionally biased region" description="Polar residues" evidence="2">
    <location>
        <begin position="803"/>
        <end position="816"/>
    </location>
</feature>
<feature type="compositionally biased region" description="Basic and acidic residues" evidence="2">
    <location>
        <begin position="778"/>
        <end position="802"/>
    </location>
</feature>
<feature type="region of interest" description="Disordered" evidence="2">
    <location>
        <begin position="1084"/>
        <end position="1104"/>
    </location>
</feature>
<keyword evidence="1" id="KW-0853">WD repeat</keyword>
<dbReference type="InterPro" id="IPR015943">
    <property type="entry name" value="WD40/YVTN_repeat-like_dom_sf"/>
</dbReference>
<feature type="region of interest" description="Disordered" evidence="2">
    <location>
        <begin position="778"/>
        <end position="879"/>
    </location>
</feature>
<feature type="compositionally biased region" description="Basic and acidic residues" evidence="2">
    <location>
        <begin position="867"/>
        <end position="876"/>
    </location>
</feature>
<dbReference type="EMBL" id="BLXT01002239">
    <property type="protein sequence ID" value="GFN92441.1"/>
    <property type="molecule type" value="Genomic_DNA"/>
</dbReference>
<evidence type="ECO:0000256" key="2">
    <source>
        <dbReference type="SAM" id="MobiDB-lite"/>
    </source>
</evidence>
<feature type="compositionally biased region" description="Polar residues" evidence="2">
    <location>
        <begin position="1294"/>
        <end position="1303"/>
    </location>
</feature>
<feature type="compositionally biased region" description="Acidic residues" evidence="2">
    <location>
        <begin position="1806"/>
        <end position="1815"/>
    </location>
</feature>
<feature type="repeat" description="WD" evidence="1">
    <location>
        <begin position="89"/>
        <end position="123"/>
    </location>
</feature>
<dbReference type="InterPro" id="IPR001680">
    <property type="entry name" value="WD40_rpt"/>
</dbReference>
<feature type="compositionally biased region" description="Polar residues" evidence="2">
    <location>
        <begin position="1772"/>
        <end position="1783"/>
    </location>
</feature>
<feature type="compositionally biased region" description="Low complexity" evidence="2">
    <location>
        <begin position="470"/>
        <end position="480"/>
    </location>
</feature>
<dbReference type="GO" id="GO:0080008">
    <property type="term" value="C:Cul4-RING E3 ubiquitin ligase complex"/>
    <property type="evidence" value="ECO:0007669"/>
    <property type="project" value="TreeGrafter"/>
</dbReference>
<dbReference type="PANTHER" id="PTHR22874">
    <property type="entry name" value="ACTIVATING MOLECULE IN BECN1-REGULATED AUTOPHAGY PROTEIN 1"/>
    <property type="match status" value="1"/>
</dbReference>
<evidence type="ECO:0000313" key="3">
    <source>
        <dbReference type="EMBL" id="GFN92441.1"/>
    </source>
</evidence>
<feature type="region of interest" description="Disordered" evidence="2">
    <location>
        <begin position="908"/>
        <end position="983"/>
    </location>
</feature>
<keyword evidence="4" id="KW-1185">Reference proteome</keyword>
<feature type="compositionally biased region" description="Polar residues" evidence="2">
    <location>
        <begin position="507"/>
        <end position="531"/>
    </location>
</feature>
<feature type="region of interest" description="Disordered" evidence="2">
    <location>
        <begin position="1006"/>
        <end position="1027"/>
    </location>
</feature>
<reference evidence="3 4" key="1">
    <citation type="journal article" date="2021" name="Elife">
        <title>Chloroplast acquisition without the gene transfer in kleptoplastic sea slugs, Plakobranchus ocellatus.</title>
        <authorList>
            <person name="Maeda T."/>
            <person name="Takahashi S."/>
            <person name="Yoshida T."/>
            <person name="Shimamura S."/>
            <person name="Takaki Y."/>
            <person name="Nagai Y."/>
            <person name="Toyoda A."/>
            <person name="Suzuki Y."/>
            <person name="Arimoto A."/>
            <person name="Ishii H."/>
            <person name="Satoh N."/>
            <person name="Nishiyama T."/>
            <person name="Hasebe M."/>
            <person name="Maruyama T."/>
            <person name="Minagawa J."/>
            <person name="Obokata J."/>
            <person name="Shigenobu S."/>
        </authorList>
    </citation>
    <scope>NUCLEOTIDE SEQUENCE [LARGE SCALE GENOMIC DNA]</scope>
</reference>
<feature type="region of interest" description="Disordered" evidence="2">
    <location>
        <begin position="349"/>
        <end position="387"/>
    </location>
</feature>
<proteinExistence type="predicted"/>
<feature type="compositionally biased region" description="Low complexity" evidence="2">
    <location>
        <begin position="1084"/>
        <end position="1100"/>
    </location>
</feature>
<feature type="compositionally biased region" description="Basic and acidic residues" evidence="2">
    <location>
        <begin position="1784"/>
        <end position="1797"/>
    </location>
</feature>
<feature type="compositionally biased region" description="Low complexity" evidence="2">
    <location>
        <begin position="356"/>
        <end position="379"/>
    </location>
</feature>
<feature type="compositionally biased region" description="Polar residues" evidence="2">
    <location>
        <begin position="1311"/>
        <end position="1324"/>
    </location>
</feature>
<feature type="compositionally biased region" description="Polar residues" evidence="2">
    <location>
        <begin position="1357"/>
        <end position="1366"/>
    </location>
</feature>
<protein>
    <submittedName>
        <fullName evidence="3">Activating molecule in becn1-regulated autophagy protein 1</fullName>
    </submittedName>
</protein>
<dbReference type="GO" id="GO:1990756">
    <property type="term" value="F:ubiquitin-like ligase-substrate adaptor activity"/>
    <property type="evidence" value="ECO:0007669"/>
    <property type="project" value="TreeGrafter"/>
</dbReference>
<feature type="compositionally biased region" description="Basic and acidic residues" evidence="2">
    <location>
        <begin position="669"/>
        <end position="681"/>
    </location>
</feature>
<dbReference type="SMART" id="SM00320">
    <property type="entry name" value="WD40"/>
    <property type="match status" value="3"/>
</dbReference>
<feature type="region of interest" description="Disordered" evidence="2">
    <location>
        <begin position="1222"/>
        <end position="1241"/>
    </location>
</feature>
<feature type="compositionally biased region" description="Polar residues" evidence="2">
    <location>
        <begin position="408"/>
        <end position="419"/>
    </location>
</feature>
<feature type="region of interest" description="Disordered" evidence="2">
    <location>
        <begin position="701"/>
        <end position="739"/>
    </location>
</feature>
<feature type="region of interest" description="Disordered" evidence="2">
    <location>
        <begin position="1163"/>
        <end position="1194"/>
    </location>
</feature>
<gene>
    <name evidence="3" type="ORF">PoB_001894700</name>
</gene>
<dbReference type="GO" id="GO:0000045">
    <property type="term" value="P:autophagosome assembly"/>
    <property type="evidence" value="ECO:0007669"/>
    <property type="project" value="TreeGrafter"/>
</dbReference>